<evidence type="ECO:0000256" key="2">
    <source>
        <dbReference type="ARBA" id="ARBA00012750"/>
    </source>
</evidence>
<evidence type="ECO:0000259" key="10">
    <source>
        <dbReference type="Pfam" id="PF02676"/>
    </source>
</evidence>
<dbReference type="GO" id="GO:0008033">
    <property type="term" value="P:tRNA processing"/>
    <property type="evidence" value="ECO:0007669"/>
    <property type="project" value="UniProtKB-KW"/>
</dbReference>
<proteinExistence type="inferred from homology"/>
<feature type="region of interest" description="Disordered" evidence="9">
    <location>
        <begin position="263"/>
        <end position="315"/>
    </location>
</feature>
<keyword evidence="5" id="KW-0949">S-adenosyl-L-methionine</keyword>
<dbReference type="Gene3D" id="3.30.1960.10">
    <property type="entry name" value="tRNA wybutosine-synthesizing-like"/>
    <property type="match status" value="1"/>
</dbReference>
<dbReference type="GO" id="GO:0008168">
    <property type="term" value="F:methyltransferase activity"/>
    <property type="evidence" value="ECO:0007669"/>
    <property type="project" value="UniProtKB-KW"/>
</dbReference>
<dbReference type="Proteomes" id="UP000250140">
    <property type="component" value="Unassembled WGS sequence"/>
</dbReference>
<evidence type="ECO:0000256" key="7">
    <source>
        <dbReference type="ARBA" id="ARBA00030554"/>
    </source>
</evidence>
<organism evidence="11 12">
    <name type="scientific">Glonium stellatum</name>
    <dbReference type="NCBI Taxonomy" id="574774"/>
    <lineage>
        <taxon>Eukaryota</taxon>
        <taxon>Fungi</taxon>
        <taxon>Dikarya</taxon>
        <taxon>Ascomycota</taxon>
        <taxon>Pezizomycotina</taxon>
        <taxon>Dothideomycetes</taxon>
        <taxon>Pleosporomycetidae</taxon>
        <taxon>Gloniales</taxon>
        <taxon>Gloniaceae</taxon>
        <taxon>Glonium</taxon>
    </lineage>
</organism>
<protein>
    <recommendedName>
        <fullName evidence="2">tRNA(Phe) 7-[(3-amino-3-carboxypropyl)-4-demethylwyosine(37)-N(4)]-methyltransferase</fullName>
        <ecNumber evidence="2">2.1.1.282</ecNumber>
    </recommendedName>
    <alternativeName>
        <fullName evidence="7">tRNA(Phe) 7-((3-amino-3-carboxypropyl)-4-demethylwyosine(37)-N(4))-methyltransferase</fullName>
    </alternativeName>
</protein>
<evidence type="ECO:0000256" key="4">
    <source>
        <dbReference type="ARBA" id="ARBA00022679"/>
    </source>
</evidence>
<dbReference type="PANTHER" id="PTHR48418">
    <property type="entry name" value="TRNA WYBUTOSINE-SYNTHESIZING PROTEIN 3"/>
    <property type="match status" value="1"/>
</dbReference>
<keyword evidence="3" id="KW-0489">Methyltransferase</keyword>
<keyword evidence="6" id="KW-0819">tRNA processing</keyword>
<comment type="catalytic activity">
    <reaction evidence="8">
        <text>4-demethyl-7-[(3S)-3-amino-3-carboxypropyl]wyosine(37) in tRNA(Phe) + S-adenosyl-L-methionine = 7-[(3S)-3-amino-3-carboxypropyl]wyosine(37) in tRNA(Phe) + S-adenosyl-L-homocysteine + H(+)</text>
        <dbReference type="Rhea" id="RHEA:36635"/>
        <dbReference type="Rhea" id="RHEA-COMP:10378"/>
        <dbReference type="Rhea" id="RHEA-COMP:10379"/>
        <dbReference type="ChEBI" id="CHEBI:15378"/>
        <dbReference type="ChEBI" id="CHEBI:57856"/>
        <dbReference type="ChEBI" id="CHEBI:59789"/>
        <dbReference type="ChEBI" id="CHEBI:73543"/>
        <dbReference type="ChEBI" id="CHEBI:73550"/>
        <dbReference type="EC" id="2.1.1.282"/>
    </reaction>
</comment>
<evidence type="ECO:0000256" key="1">
    <source>
        <dbReference type="ARBA" id="ARBA00008569"/>
    </source>
</evidence>
<dbReference type="InterPro" id="IPR003827">
    <property type="entry name" value="tRNA_yW-synthesising"/>
</dbReference>
<evidence type="ECO:0000256" key="8">
    <source>
        <dbReference type="ARBA" id="ARBA00049202"/>
    </source>
</evidence>
<dbReference type="SUPFAM" id="SSF111278">
    <property type="entry name" value="SSo0622-like"/>
    <property type="match status" value="1"/>
</dbReference>
<evidence type="ECO:0000256" key="9">
    <source>
        <dbReference type="SAM" id="MobiDB-lite"/>
    </source>
</evidence>
<feature type="domain" description="tRNA wybutosine-synthesizing protein" evidence="10">
    <location>
        <begin position="8"/>
        <end position="244"/>
    </location>
</feature>
<dbReference type="InterPro" id="IPR036602">
    <property type="entry name" value="tRNA_yW-synthesising-like_sf"/>
</dbReference>
<sequence>MPSQFEIKRTRILRQLELPAEEYSDLSPKGSIDEGIHDLIEEINHYDGLVTTSSCAGRISVFLEGRKKDISGTEKPDGKDASLAGPGGKGGGAWLFISHSPVAIPKSTSESIFLSTFGLESPSKEEDLDHEEGRRYIHIKFEAMILHILAASLEDAQRTLLAALSAGFRESGAVSLSSSGQAEVNPMVAVRSAGLTFDSIIGYQNKQGLNVSMVNERHLRMLVGIANERFRVNTERIERFRSTLLSQFKSPRTSVAEFPSIKPAKAGYEDPDARRQRKKMEGLSRQQAMQIEKATTNYSKELNSKPSLEIDEIFD</sequence>
<dbReference type="AlphaFoldDB" id="A0A8E2K0E1"/>
<evidence type="ECO:0000256" key="3">
    <source>
        <dbReference type="ARBA" id="ARBA00022603"/>
    </source>
</evidence>
<dbReference type="PANTHER" id="PTHR48418:SF1">
    <property type="entry name" value="TRNA WYBUTOSINE-SYNTHESIZING PROTEIN 3"/>
    <property type="match status" value="1"/>
</dbReference>
<dbReference type="Pfam" id="PF02676">
    <property type="entry name" value="TYW3"/>
    <property type="match status" value="1"/>
</dbReference>
<dbReference type="EMBL" id="KV748447">
    <property type="protein sequence ID" value="OCL15452.1"/>
    <property type="molecule type" value="Genomic_DNA"/>
</dbReference>
<evidence type="ECO:0000313" key="11">
    <source>
        <dbReference type="EMBL" id="OCL15452.1"/>
    </source>
</evidence>
<evidence type="ECO:0000256" key="6">
    <source>
        <dbReference type="ARBA" id="ARBA00022694"/>
    </source>
</evidence>
<feature type="compositionally biased region" description="Polar residues" evidence="9">
    <location>
        <begin position="284"/>
        <end position="306"/>
    </location>
</feature>
<accession>A0A8E2K0E1</accession>
<dbReference type="OrthoDB" id="263283at2759"/>
<dbReference type="EC" id="2.1.1.282" evidence="2"/>
<evidence type="ECO:0000313" key="12">
    <source>
        <dbReference type="Proteomes" id="UP000250140"/>
    </source>
</evidence>
<keyword evidence="4" id="KW-0808">Transferase</keyword>
<evidence type="ECO:0000256" key="5">
    <source>
        <dbReference type="ARBA" id="ARBA00022691"/>
    </source>
</evidence>
<name>A0A8E2K0E1_9PEZI</name>
<keyword evidence="12" id="KW-1185">Reference proteome</keyword>
<reference evidence="11 12" key="1">
    <citation type="journal article" date="2016" name="Nat. Commun.">
        <title>Ectomycorrhizal ecology is imprinted in the genome of the dominant symbiotic fungus Cenococcum geophilum.</title>
        <authorList>
            <consortium name="DOE Joint Genome Institute"/>
            <person name="Peter M."/>
            <person name="Kohler A."/>
            <person name="Ohm R.A."/>
            <person name="Kuo A."/>
            <person name="Krutzmann J."/>
            <person name="Morin E."/>
            <person name="Arend M."/>
            <person name="Barry K.W."/>
            <person name="Binder M."/>
            <person name="Choi C."/>
            <person name="Clum A."/>
            <person name="Copeland A."/>
            <person name="Grisel N."/>
            <person name="Haridas S."/>
            <person name="Kipfer T."/>
            <person name="LaButti K."/>
            <person name="Lindquist E."/>
            <person name="Lipzen A."/>
            <person name="Maire R."/>
            <person name="Meier B."/>
            <person name="Mihaltcheva S."/>
            <person name="Molinier V."/>
            <person name="Murat C."/>
            <person name="Poggeler S."/>
            <person name="Quandt C.A."/>
            <person name="Sperisen C."/>
            <person name="Tritt A."/>
            <person name="Tisserant E."/>
            <person name="Crous P.W."/>
            <person name="Henrissat B."/>
            <person name="Nehls U."/>
            <person name="Egli S."/>
            <person name="Spatafora J.W."/>
            <person name="Grigoriev I.V."/>
            <person name="Martin F.M."/>
        </authorList>
    </citation>
    <scope>NUCLEOTIDE SEQUENCE [LARGE SCALE GENOMIC DNA]</scope>
    <source>
        <strain evidence="11 12">CBS 207.34</strain>
    </source>
</reference>
<feature type="compositionally biased region" description="Basic and acidic residues" evidence="9">
    <location>
        <begin position="267"/>
        <end position="282"/>
    </location>
</feature>
<comment type="similarity">
    <text evidence="1">Belongs to the TYW3 family.</text>
</comment>
<gene>
    <name evidence="11" type="ORF">AOQ84DRAFT_278933</name>
</gene>
<dbReference type="GO" id="GO:0032259">
    <property type="term" value="P:methylation"/>
    <property type="evidence" value="ECO:0007669"/>
    <property type="project" value="UniProtKB-KW"/>
</dbReference>